<dbReference type="Proteomes" id="UP000218554">
    <property type="component" value="Chromosome"/>
</dbReference>
<protein>
    <submittedName>
        <fullName evidence="1">Uncharacterized protein</fullName>
    </submittedName>
</protein>
<gene>
    <name evidence="1" type="ORF">KF707C_20440</name>
</gene>
<name>A0AAD1C053_METFU</name>
<sequence length="43" mass="4842">MIVLVVYVHEMSCCQAAYSFSARTAAHSPRSRRKIPVQGYAQK</sequence>
<reference evidence="2" key="1">
    <citation type="submission" date="2015-05" db="EMBL/GenBank/DDBJ databases">
        <title>Draft genome sequencing of a biphenyl-degrading bacterium, Pseudomonas balearica KF707 (=NBRC110670).</title>
        <authorList>
            <person name="Kimura N."/>
            <person name="Hirose J."/>
            <person name="Watanabe T."/>
            <person name="Suenaga H."/>
            <person name="Fujihara H."/>
            <person name="Noguchi M."/>
            <person name="Hashimoto M."/>
            <person name="Shimodaira J."/>
            <person name="Tsuchikane K."/>
            <person name="Hosoyama A."/>
            <person name="Yamazoe A."/>
            <person name="Fujita N."/>
            <person name="Furukawa K."/>
        </authorList>
    </citation>
    <scope>NUCLEOTIDE SEQUENCE [LARGE SCALE GENOMIC DNA]</scope>
    <source>
        <strain evidence="2">DSM 10086 / NBRC 110670 / KF707</strain>
    </source>
</reference>
<dbReference type="EMBL" id="AP014862">
    <property type="protein sequence ID" value="BAU73732.1"/>
    <property type="molecule type" value="Genomic_DNA"/>
</dbReference>
<evidence type="ECO:0000313" key="1">
    <source>
        <dbReference type="EMBL" id="BAU73732.1"/>
    </source>
</evidence>
<dbReference type="AlphaFoldDB" id="A0AAD1C053"/>
<reference evidence="1 2" key="2">
    <citation type="journal article" date="2017" name="Int. J. Syst. Evol. Microbiol.">
        <title>Pseudomonas furukawaii sp. nov., a polychlorinated biphenyl-degrading bacterium isolated from biphenyl-contaminated soil in Japan.</title>
        <authorList>
            <person name="Kimura N."/>
            <person name="Watanabe T."/>
            <person name="Suenaga H."/>
            <person name="Fujihara H."/>
            <person name="Futagami T."/>
            <person name="Goto M."/>
            <person name="Hanada S."/>
            <person name="Hirose J."/>
        </authorList>
    </citation>
    <scope>NUCLEOTIDE SEQUENCE [LARGE SCALE GENOMIC DNA]</scope>
    <source>
        <strain evidence="2">DSM 10086 / NBRC 110670 / KF707</strain>
    </source>
</reference>
<keyword evidence="2" id="KW-1185">Reference proteome</keyword>
<dbReference type="KEGG" id="pfuw:KF707C_20440"/>
<accession>A0AAD1C053</accession>
<organism evidence="1 2">
    <name type="scientific">Metapseudomonas furukawaii</name>
    <name type="common">Pseudomonas furukawaii</name>
    <dbReference type="NCBI Taxonomy" id="1149133"/>
    <lineage>
        <taxon>Bacteria</taxon>
        <taxon>Pseudomonadati</taxon>
        <taxon>Pseudomonadota</taxon>
        <taxon>Gammaproteobacteria</taxon>
        <taxon>Pseudomonadales</taxon>
        <taxon>Pseudomonadaceae</taxon>
        <taxon>Metapseudomonas</taxon>
    </lineage>
</organism>
<evidence type="ECO:0000313" key="2">
    <source>
        <dbReference type="Proteomes" id="UP000218554"/>
    </source>
</evidence>
<proteinExistence type="predicted"/>